<dbReference type="OrthoDB" id="4709966at2"/>
<reference evidence="6 7" key="1">
    <citation type="submission" date="2018-07" db="EMBL/GenBank/DDBJ databases">
        <title>Genomic Encyclopedia of Type Strains, Phase III (KMG-III): the genomes of soil and plant-associated and newly described type strains.</title>
        <authorList>
            <person name="Whitman W."/>
        </authorList>
    </citation>
    <scope>NUCLEOTIDE SEQUENCE [LARGE SCALE GENOMIC DNA]</scope>
    <source>
        <strain evidence="6 7">CECT 8575</strain>
    </source>
</reference>
<evidence type="ECO:0000256" key="2">
    <source>
        <dbReference type="ARBA" id="ARBA00023125"/>
    </source>
</evidence>
<evidence type="ECO:0000313" key="6">
    <source>
        <dbReference type="EMBL" id="RCW40730.1"/>
    </source>
</evidence>
<dbReference type="InterPro" id="IPR009057">
    <property type="entry name" value="Homeodomain-like_sf"/>
</dbReference>
<dbReference type="InterPro" id="IPR025996">
    <property type="entry name" value="MT1864/Rv1816-like_C"/>
</dbReference>
<name>A0A368VHM7_9ACTN</name>
<dbReference type="Pfam" id="PF00440">
    <property type="entry name" value="TetR_N"/>
    <property type="match status" value="1"/>
</dbReference>
<keyword evidence="1" id="KW-0805">Transcription regulation</keyword>
<evidence type="ECO:0000256" key="4">
    <source>
        <dbReference type="PROSITE-ProRule" id="PRU00335"/>
    </source>
</evidence>
<feature type="domain" description="HTH tetR-type" evidence="5">
    <location>
        <begin position="9"/>
        <end position="69"/>
    </location>
</feature>
<dbReference type="RefSeq" id="WP_114453957.1">
    <property type="nucleotide sequence ID" value="NZ_QPJC01000010.1"/>
</dbReference>
<dbReference type="GO" id="GO:0000976">
    <property type="term" value="F:transcription cis-regulatory region binding"/>
    <property type="evidence" value="ECO:0007669"/>
    <property type="project" value="TreeGrafter"/>
</dbReference>
<dbReference type="AlphaFoldDB" id="A0A368VHM7"/>
<dbReference type="PANTHER" id="PTHR30055">
    <property type="entry name" value="HTH-TYPE TRANSCRIPTIONAL REGULATOR RUTR"/>
    <property type="match status" value="1"/>
</dbReference>
<dbReference type="GO" id="GO:0003700">
    <property type="term" value="F:DNA-binding transcription factor activity"/>
    <property type="evidence" value="ECO:0007669"/>
    <property type="project" value="TreeGrafter"/>
</dbReference>
<dbReference type="Proteomes" id="UP000253495">
    <property type="component" value="Unassembled WGS sequence"/>
</dbReference>
<dbReference type="InterPro" id="IPR001647">
    <property type="entry name" value="HTH_TetR"/>
</dbReference>
<sequence length="198" mass="21659">MPRPRIHDEALRERLLVLAGQELSDRGPDGLSLRTLARAADTSTRAIYSLFGGKTGLLHAVFDEAFARFGAHLDAVGKTDDPREDLIRLGRAYRASALADPYFYAIMFGSAASDLQPPPESQQHAARTFEPLQQIVERAIRQGVLRPEDPLRVATALWAVVHGLVSLELGGHLSQQLGDPAEFFDTSMRAALTGWLSS</sequence>
<dbReference type="Pfam" id="PF13305">
    <property type="entry name" value="TetR_C_33"/>
    <property type="match status" value="1"/>
</dbReference>
<keyword evidence="3" id="KW-0804">Transcription</keyword>
<dbReference type="SUPFAM" id="SSF48498">
    <property type="entry name" value="Tetracyclin repressor-like, C-terminal domain"/>
    <property type="match status" value="1"/>
</dbReference>
<comment type="caution">
    <text evidence="6">The sequence shown here is derived from an EMBL/GenBank/DDBJ whole genome shotgun (WGS) entry which is preliminary data.</text>
</comment>
<evidence type="ECO:0000256" key="3">
    <source>
        <dbReference type="ARBA" id="ARBA00023163"/>
    </source>
</evidence>
<evidence type="ECO:0000259" key="5">
    <source>
        <dbReference type="PROSITE" id="PS50977"/>
    </source>
</evidence>
<accession>A0A368VHM7</accession>
<keyword evidence="7" id="KW-1185">Reference proteome</keyword>
<dbReference type="InterPro" id="IPR050109">
    <property type="entry name" value="HTH-type_TetR-like_transc_reg"/>
</dbReference>
<evidence type="ECO:0000256" key="1">
    <source>
        <dbReference type="ARBA" id="ARBA00023015"/>
    </source>
</evidence>
<feature type="DNA-binding region" description="H-T-H motif" evidence="4">
    <location>
        <begin position="32"/>
        <end position="51"/>
    </location>
</feature>
<proteinExistence type="predicted"/>
<gene>
    <name evidence="6" type="ORF">DFQ14_11056</name>
</gene>
<dbReference type="PANTHER" id="PTHR30055:SF243">
    <property type="entry name" value="HTH-TYPE TRANSCRIPTIONAL REGULATOR RV1816"/>
    <property type="match status" value="1"/>
</dbReference>
<dbReference type="EMBL" id="QPJC01000010">
    <property type="protein sequence ID" value="RCW40730.1"/>
    <property type="molecule type" value="Genomic_DNA"/>
</dbReference>
<dbReference type="Gene3D" id="1.10.357.10">
    <property type="entry name" value="Tetracycline Repressor, domain 2"/>
    <property type="match status" value="1"/>
</dbReference>
<dbReference type="SUPFAM" id="SSF46689">
    <property type="entry name" value="Homeodomain-like"/>
    <property type="match status" value="1"/>
</dbReference>
<evidence type="ECO:0000313" key="7">
    <source>
        <dbReference type="Proteomes" id="UP000253495"/>
    </source>
</evidence>
<keyword evidence="2 4" id="KW-0238">DNA-binding</keyword>
<organism evidence="6 7">
    <name type="scientific">Halopolyspora algeriensis</name>
    <dbReference type="NCBI Taxonomy" id="1500506"/>
    <lineage>
        <taxon>Bacteria</taxon>
        <taxon>Bacillati</taxon>
        <taxon>Actinomycetota</taxon>
        <taxon>Actinomycetes</taxon>
        <taxon>Actinomycetes incertae sedis</taxon>
        <taxon>Halopolyspora</taxon>
    </lineage>
</organism>
<dbReference type="PROSITE" id="PS50977">
    <property type="entry name" value="HTH_TETR_2"/>
    <property type="match status" value="1"/>
</dbReference>
<protein>
    <submittedName>
        <fullName evidence="6">TetR family transcriptional regulator</fullName>
    </submittedName>
</protein>
<dbReference type="InterPro" id="IPR036271">
    <property type="entry name" value="Tet_transcr_reg_TetR-rel_C_sf"/>
</dbReference>